<comment type="caution">
    <text evidence="2">The sequence shown here is derived from an EMBL/GenBank/DDBJ whole genome shotgun (WGS) entry which is preliminary data.</text>
</comment>
<keyword evidence="3" id="KW-1185">Reference proteome</keyword>
<organism evidence="2 3">
    <name type="scientific">Merismopedia glauca CCAP 1448/3</name>
    <dbReference type="NCBI Taxonomy" id="1296344"/>
    <lineage>
        <taxon>Bacteria</taxon>
        <taxon>Bacillati</taxon>
        <taxon>Cyanobacteriota</taxon>
        <taxon>Cyanophyceae</taxon>
        <taxon>Synechococcales</taxon>
        <taxon>Merismopediaceae</taxon>
        <taxon>Merismopedia</taxon>
    </lineage>
</organism>
<dbReference type="InterPro" id="IPR019664">
    <property type="entry name" value="Uncharacterised_Ycf51"/>
</dbReference>
<accession>A0A2T1C673</accession>
<dbReference type="Proteomes" id="UP000238762">
    <property type="component" value="Unassembled WGS sequence"/>
</dbReference>
<evidence type="ECO:0000313" key="2">
    <source>
        <dbReference type="EMBL" id="PSB03770.1"/>
    </source>
</evidence>
<dbReference type="OrthoDB" id="422772at2"/>
<keyword evidence="1" id="KW-0812">Transmembrane</keyword>
<reference evidence="2 3" key="1">
    <citation type="submission" date="2018-02" db="EMBL/GenBank/DDBJ databases">
        <authorList>
            <person name="Cohen D.B."/>
            <person name="Kent A.D."/>
        </authorList>
    </citation>
    <scope>NUCLEOTIDE SEQUENCE [LARGE SCALE GENOMIC DNA]</scope>
    <source>
        <strain evidence="2 3">CCAP 1448/3</strain>
    </source>
</reference>
<evidence type="ECO:0000256" key="1">
    <source>
        <dbReference type="SAM" id="Phobius"/>
    </source>
</evidence>
<keyword evidence="1" id="KW-0472">Membrane</keyword>
<reference evidence="2 3" key="2">
    <citation type="submission" date="2018-03" db="EMBL/GenBank/DDBJ databases">
        <title>The ancient ancestry and fast evolution of plastids.</title>
        <authorList>
            <person name="Moore K.R."/>
            <person name="Magnabosco C."/>
            <person name="Momper L."/>
            <person name="Gold D.A."/>
            <person name="Bosak T."/>
            <person name="Fournier G.P."/>
        </authorList>
    </citation>
    <scope>NUCLEOTIDE SEQUENCE [LARGE SCALE GENOMIC DNA]</scope>
    <source>
        <strain evidence="2 3">CCAP 1448/3</strain>
    </source>
</reference>
<dbReference type="RefSeq" id="WP_106287943.1">
    <property type="nucleotide sequence ID" value="NZ_CAWNTC010000243.1"/>
</dbReference>
<feature type="transmembrane region" description="Helical" evidence="1">
    <location>
        <begin position="37"/>
        <end position="61"/>
    </location>
</feature>
<evidence type="ECO:0000313" key="3">
    <source>
        <dbReference type="Proteomes" id="UP000238762"/>
    </source>
</evidence>
<proteinExistence type="predicted"/>
<keyword evidence="1" id="KW-1133">Transmembrane helix</keyword>
<dbReference type="EMBL" id="PVWJ01000025">
    <property type="protein sequence ID" value="PSB03770.1"/>
    <property type="molecule type" value="Genomic_DNA"/>
</dbReference>
<dbReference type="AlphaFoldDB" id="A0A2T1C673"/>
<name>A0A2T1C673_9CYAN</name>
<gene>
    <name evidence="2" type="ORF">C7B64_07090</name>
</gene>
<sequence length="170" mass="18451">MLTTATFLIAAKWTGIVTIALALLTGIAFFFKWGFRFRLVGASSFMVILTAGLFVFSVIPLTRTLVPGSVRYSLVYDNGGTQTVISVPPTVTRSELEATMQQAAADLYSYGRGGGSSNLLNIRARTVIHPEPGVSVPLPLGEVKRSLANRTDKQMEIEIYPENLAKLPKT</sequence>
<protein>
    <submittedName>
        <fullName evidence="2">Uncharacterized protein</fullName>
    </submittedName>
</protein>
<feature type="transmembrane region" description="Helical" evidence="1">
    <location>
        <begin position="7"/>
        <end position="31"/>
    </location>
</feature>
<dbReference type="Pfam" id="PF10726">
    <property type="entry name" value="DUF2518"/>
    <property type="match status" value="1"/>
</dbReference>